<reference evidence="2" key="1">
    <citation type="submission" date="2014-11" db="EMBL/GenBank/DDBJ databases">
        <authorList>
            <person name="Geib S."/>
        </authorList>
    </citation>
    <scope>NUCLEOTIDE SEQUENCE</scope>
</reference>
<evidence type="ECO:0000256" key="1">
    <source>
        <dbReference type="SAM" id="MobiDB-lite"/>
    </source>
</evidence>
<feature type="compositionally biased region" description="Polar residues" evidence="1">
    <location>
        <begin position="209"/>
        <end position="223"/>
    </location>
</feature>
<dbReference type="InterPro" id="IPR010629">
    <property type="entry name" value="Ins_allergen"/>
</dbReference>
<feature type="region of interest" description="Disordered" evidence="1">
    <location>
        <begin position="201"/>
        <end position="228"/>
    </location>
</feature>
<dbReference type="Pfam" id="PF06757">
    <property type="entry name" value="Ins_allergen_rp"/>
    <property type="match status" value="1"/>
</dbReference>
<dbReference type="PANTHER" id="PTHR21163">
    <property type="entry name" value="PROTEIN G12"/>
    <property type="match status" value="1"/>
</dbReference>
<evidence type="ECO:0000313" key="2">
    <source>
        <dbReference type="EMBL" id="JAD11341.1"/>
    </source>
</evidence>
<proteinExistence type="predicted"/>
<name>A0A0A1XK24_ZEUCU</name>
<gene>
    <name evidence="2" type="primary">AGAP006187_0</name>
    <name evidence="2" type="ORF">g.35057</name>
</gene>
<feature type="non-terminal residue" evidence="2">
    <location>
        <position position="1"/>
    </location>
</feature>
<reference evidence="2" key="2">
    <citation type="journal article" date="2015" name="Gigascience">
        <title>Reconstructing a comprehensive transcriptome assembly of a white-pupal translocated strain of the pest fruit fly Bactrocera cucurbitae.</title>
        <authorList>
            <person name="Sim S.B."/>
            <person name="Calla B."/>
            <person name="Hall B."/>
            <person name="DeRego T."/>
            <person name="Geib S.M."/>
        </authorList>
    </citation>
    <scope>NUCLEOTIDE SEQUENCE</scope>
</reference>
<organism evidence="2">
    <name type="scientific">Zeugodacus cucurbitae</name>
    <name type="common">Melon fruit fly</name>
    <name type="synonym">Bactrocera cucurbitae</name>
    <dbReference type="NCBI Taxonomy" id="28588"/>
    <lineage>
        <taxon>Eukaryota</taxon>
        <taxon>Metazoa</taxon>
        <taxon>Ecdysozoa</taxon>
        <taxon>Arthropoda</taxon>
        <taxon>Hexapoda</taxon>
        <taxon>Insecta</taxon>
        <taxon>Pterygota</taxon>
        <taxon>Neoptera</taxon>
        <taxon>Endopterygota</taxon>
        <taxon>Diptera</taxon>
        <taxon>Brachycera</taxon>
        <taxon>Muscomorpha</taxon>
        <taxon>Tephritoidea</taxon>
        <taxon>Tephritidae</taxon>
        <taxon>Zeugodacus</taxon>
        <taxon>Zeugodacus</taxon>
    </lineage>
</organism>
<protein>
    <submittedName>
        <fullName evidence="2">Protein G12</fullName>
    </submittedName>
</protein>
<feature type="region of interest" description="Disordered" evidence="1">
    <location>
        <begin position="157"/>
        <end position="177"/>
    </location>
</feature>
<accession>A0A0A1XK24</accession>
<dbReference type="EMBL" id="GBXI01002951">
    <property type="protein sequence ID" value="JAD11341.1"/>
    <property type="molecule type" value="Transcribed_RNA"/>
</dbReference>
<dbReference type="PANTHER" id="PTHR21163:SF1">
    <property type="entry name" value="PROTEIN G12"/>
    <property type="match status" value="1"/>
</dbReference>
<sequence length="536" mass="58894">ATNESGGCVAVAGKDFKKNLNKPHKKTITEISNTQHPSVVYPWDHQNQPYTKITKMFAQHPPKTSATTTACILFHLFLTFFPQTMHCRPGYGYTTDGTELFVLKEIVRCTRQGLHELCQNGTATTIDDEQQQQQRATNVANESVMDVVDDLILLERKTPQQQQQQRKTNHPYDTYQQQSELLSSAAAREDSIVSAAAAAPAIGDPSDSTALGSSYQQEPFSSDSDGEAVDDVRHPTDIKTTDVDAVNAAAADEIIADGVLFHGVLLRLADGPHSVPQTVPPIDMSDFVSLIPVDVVKSIATNYYNNDAEVRRAYAYLSGPDFVALRQHIVASPEVGAFLQYLNVSGFDVLKFVAAVANLTKVEGDADSVVDGSRSSELEAQQRQLATKHNNAAVLVVNEISRMEQNASPSTKSPTIILEEAMSIVSTKAPLTAANFDEPVTQKTEQLNGLHGLVDSILEILPQDQILATFFDKLESDENFRKFVNNIQRPAFAQILSKMEQSMSLRNLIFTLHNNGIYIARIVDSLKAYFFLGGFS</sequence>
<dbReference type="AlphaFoldDB" id="A0A0A1XK24"/>